<comment type="caution">
    <text evidence="1">The sequence shown here is derived from an EMBL/GenBank/DDBJ whole genome shotgun (WGS) entry which is preliminary data.</text>
</comment>
<reference evidence="1 2" key="1">
    <citation type="submission" date="2017-06" db="EMBL/GenBank/DDBJ databases">
        <title>Genome sequencing of cyanobaciteial culture collection at National Institute for Environmental Studies (NIES).</title>
        <authorList>
            <person name="Hirose Y."/>
            <person name="Shimura Y."/>
            <person name="Fujisawa T."/>
            <person name="Nakamura Y."/>
            <person name="Kawachi M."/>
        </authorList>
    </citation>
    <scope>NUCLEOTIDE SEQUENCE [LARGE SCALE GENOMIC DNA]</scope>
    <source>
        <strain evidence="1 2">NIES-4072</strain>
    </source>
</reference>
<sequence length="100" mass="11130">MSKPLGYYTAYTPGDDSLLEKLQEEYGSTFEKISKREKLVILTVLASHLGCQLEGDVRSEIFAVAAEMRDQLSSPDQAGVMFAIISQIRWGQNAEPVHHS</sequence>
<keyword evidence="2" id="KW-1185">Reference proteome</keyword>
<evidence type="ECO:0000313" key="2">
    <source>
        <dbReference type="Proteomes" id="UP000245124"/>
    </source>
</evidence>
<name>A0A2R5FQK2_NOSCO</name>
<dbReference type="OrthoDB" id="489109at2"/>
<proteinExistence type="predicted"/>
<dbReference type="Proteomes" id="UP000245124">
    <property type="component" value="Unassembled WGS sequence"/>
</dbReference>
<organism evidence="1 2">
    <name type="scientific">Nostoc commune NIES-4072</name>
    <dbReference type="NCBI Taxonomy" id="2005467"/>
    <lineage>
        <taxon>Bacteria</taxon>
        <taxon>Bacillati</taxon>
        <taxon>Cyanobacteriota</taxon>
        <taxon>Cyanophyceae</taxon>
        <taxon>Nostocales</taxon>
        <taxon>Nostocaceae</taxon>
        <taxon>Nostoc</taxon>
    </lineage>
</organism>
<protein>
    <submittedName>
        <fullName evidence="1">Uncharacterized protein</fullName>
    </submittedName>
</protein>
<accession>A0A2R5FQK2</accession>
<dbReference type="RefSeq" id="WP_146195854.1">
    <property type="nucleotide sequence ID" value="NZ_BDUD01000001.1"/>
</dbReference>
<evidence type="ECO:0000313" key="1">
    <source>
        <dbReference type="EMBL" id="GBG21040.1"/>
    </source>
</evidence>
<dbReference type="EMBL" id="BDUD01000001">
    <property type="protein sequence ID" value="GBG21040.1"/>
    <property type="molecule type" value="Genomic_DNA"/>
</dbReference>
<gene>
    <name evidence="1" type="ORF">NIES4072_47220</name>
</gene>
<dbReference type="AlphaFoldDB" id="A0A2R5FQK2"/>